<reference evidence="2 3" key="1">
    <citation type="submission" date="2017-02" db="EMBL/GenBank/DDBJ databases">
        <authorList>
            <person name="Peterson S.W."/>
        </authorList>
    </citation>
    <scope>NUCLEOTIDE SEQUENCE [LARGE SCALE GENOMIC DNA]</scope>
    <source>
        <strain evidence="2 3">ATCC BAA-908</strain>
    </source>
</reference>
<accession>A0A1T4LX06</accession>
<protein>
    <recommendedName>
        <fullName evidence="1">DUF3943 domain-containing protein</fullName>
    </recommendedName>
</protein>
<dbReference type="GeneID" id="78317040"/>
<sequence>MYFYRKNVSSVLAVALAVFIMMSTVLPAFSQSVPPVLLFDRDNGFVPEYALPDVEEREPSSVSDFEQDSGKPGIKDWLFAGAGVLASNAALFSFNHFVMQAEYAEVDGDTIYDNLSHQWVWDQDTFVVNQLGHPYQGSFYFCSGRANGLSFMQSLLCTSFGSVTWEYFCENERQSVNDLICTTFGGAAFGEVLHRLYLEAHEQKSPFAFILSPMDALTGVITGKTQSRGQDDGITSFQNYLMIGSVFENEDTDSPETENSTVFPVNFSGGFNLEYGNAFTCRKNVPYSFFTMDVLVGGTKDYFAVSIRTEGILYRFGTGYTDNGRYMLGCSMLFDASWKKNTAFSVDGLGLLYRMNSEYDNGFSVILNANASWVLFGGNDYYNLYSGNIKLPDDGVERRLYDYGTGFYTRCELTAGQKSFGTFGAKAMFCGLFSFETAVPAYGSDGFALIFNGDLSYDHIITKNFSLGIDGNLYTKYGCYYESENVFQTVTAVSLYGKRLMK</sequence>
<proteinExistence type="predicted"/>
<name>A0A1T4LX06_TREPO</name>
<dbReference type="Proteomes" id="UP000190423">
    <property type="component" value="Unassembled WGS sequence"/>
</dbReference>
<evidence type="ECO:0000313" key="3">
    <source>
        <dbReference type="Proteomes" id="UP000190423"/>
    </source>
</evidence>
<gene>
    <name evidence="2" type="ORF">SAMN02745149_01759</name>
</gene>
<keyword evidence="3" id="KW-1185">Reference proteome</keyword>
<evidence type="ECO:0000259" key="1">
    <source>
        <dbReference type="Pfam" id="PF13084"/>
    </source>
</evidence>
<dbReference type="Pfam" id="PF13084">
    <property type="entry name" value="DUF3943"/>
    <property type="match status" value="1"/>
</dbReference>
<dbReference type="RefSeq" id="WP_078933657.1">
    <property type="nucleotide sequence ID" value="NZ_FUWG01000013.1"/>
</dbReference>
<dbReference type="OrthoDB" id="9808630at2"/>
<feature type="domain" description="DUF3943" evidence="1">
    <location>
        <begin position="118"/>
        <end position="201"/>
    </location>
</feature>
<evidence type="ECO:0000313" key="2">
    <source>
        <dbReference type="EMBL" id="SJZ59279.1"/>
    </source>
</evidence>
<dbReference type="AlphaFoldDB" id="A0A1T4LX06"/>
<dbReference type="STRING" id="261392.SAMN02745149_01759"/>
<dbReference type="InterPro" id="IPR025079">
    <property type="entry name" value="DUF3943"/>
</dbReference>
<dbReference type="EMBL" id="FUWG01000013">
    <property type="protein sequence ID" value="SJZ59279.1"/>
    <property type="molecule type" value="Genomic_DNA"/>
</dbReference>
<organism evidence="2 3">
    <name type="scientific">Treponema porcinum</name>
    <dbReference type="NCBI Taxonomy" id="261392"/>
    <lineage>
        <taxon>Bacteria</taxon>
        <taxon>Pseudomonadati</taxon>
        <taxon>Spirochaetota</taxon>
        <taxon>Spirochaetia</taxon>
        <taxon>Spirochaetales</taxon>
        <taxon>Treponemataceae</taxon>
        <taxon>Treponema</taxon>
    </lineage>
</organism>